<dbReference type="OrthoDB" id="56954at2"/>
<proteinExistence type="predicted"/>
<evidence type="ECO:0000256" key="2">
    <source>
        <dbReference type="SAM" id="SignalP"/>
    </source>
</evidence>
<feature type="domain" description="GEVED" evidence="3">
    <location>
        <begin position="571"/>
        <end position="645"/>
    </location>
</feature>
<keyword evidence="5" id="KW-1185">Reference proteome</keyword>
<dbReference type="Pfam" id="PF20009">
    <property type="entry name" value="GEVED"/>
    <property type="match status" value="1"/>
</dbReference>
<feature type="signal peptide" evidence="2">
    <location>
        <begin position="1"/>
        <end position="43"/>
    </location>
</feature>
<dbReference type="InterPro" id="IPR045474">
    <property type="entry name" value="GEVED"/>
</dbReference>
<dbReference type="STRING" id="658057.SAMN04488032_1018"/>
<reference evidence="4 5" key="1">
    <citation type="submission" date="2017-03" db="EMBL/GenBank/DDBJ databases">
        <authorList>
            <person name="Afonso C.L."/>
            <person name="Miller P.J."/>
            <person name="Scott M.A."/>
            <person name="Spackman E."/>
            <person name="Goraichik I."/>
            <person name="Dimitrov K.M."/>
            <person name="Suarez D.L."/>
            <person name="Swayne D.E."/>
        </authorList>
    </citation>
    <scope>NUCLEOTIDE SEQUENCE [LARGE SCALE GENOMIC DNA]</scope>
    <source>
        <strain evidence="4 5">CECT 7971</strain>
    </source>
</reference>
<accession>A0A1Y5RMB0</accession>
<sequence length="1013" mass="103953">MNLSISRCCSAQSLLRHYMVVRTKVVVFLLAIFSLSAANLAQAQDSCGAACVFAGPRMASVESSEAELLGPILSGLLGTDVSLSVLDWNAMAGANIDLLGLLGENGQDVTVSDPGQIANVDLTLLDLVQASAAVAEADGDTALVNALNALSVPIAELNQTINLADLITIGLPQGALATLELNALDLIGGAIQLYNYENVVTTTQPIALNNAILQQFGIGGAEILLQVVEPPHFECGGAGTQFHTSTVRAKLSVDLADIGLDTAVLDGALGALLGGLIATDVTLGDVDLYFEFGRVDGTILSADPVTETASVILAPSAIDLFLGGIDDAIFFNRNRPIAQSDVEFATIAQLDVSLFGGLVQENAGIRVKSFAQSAPQISETLFFSPPYPQRQSTGDGASSFSDLIGTLAENLDVDVEDSLGNLVGPLIDTTIEPLVGDLVGGLLVDAISPSLDLTVDPLLGFFGVGIGEAEASISGVTSICTDYADCPISGRAPDGTATANYGSPYHLIYETLFMGSAVPDMESGPQANPTATGDDESGIDDEDGVVLPPLPVGTTQTIEVSVSETGGEAGYLQAWIDWNGDGTFGAGEQIASDMTSSGAGVISLSVAVPLNARPGASFARFRWSTQPGLDPIENAPDGEVEDHAVALSGPPRPRLSGQVIADTGTGNGSAHDGALNGGEAGLAAVSVRIETPDGQTIAVTSTDDLGNWSVDLPPGFEGPALARVVVPDGMLAISKSISGSPAIVSSPPNDGGGILLDLAADSIVSNLAFGLVPVPRLSENSVAYAQSGQIALLFHDYVAGSKGSVAFSVEDLSLPSEGAASVALFHDEDCDGTLGAVISAPFAVEVGDRICILSRVATGSGLPDGAAITYRLTAITAFDDVSVTLQADNTDRVTIGSGGGIIVEKTVENLTRMTGESHSNSGGPADILLYRIRITNTGIDSVRGVHIHDHTPPYTSLDGGITQTLTIGSGTECTLALPDIVTPGYVGGIRWECDGEVLPGSAATFEFRTRIDK</sequence>
<evidence type="ECO:0000313" key="4">
    <source>
        <dbReference type="EMBL" id="SLN20671.1"/>
    </source>
</evidence>
<feature type="region of interest" description="Disordered" evidence="1">
    <location>
        <begin position="519"/>
        <end position="542"/>
    </location>
</feature>
<dbReference type="EMBL" id="FWFW01000001">
    <property type="protein sequence ID" value="SLN20671.1"/>
    <property type="molecule type" value="Genomic_DNA"/>
</dbReference>
<feature type="compositionally biased region" description="Acidic residues" evidence="1">
    <location>
        <begin position="533"/>
        <end position="542"/>
    </location>
</feature>
<gene>
    <name evidence="4" type="ORF">PAM7971_00642</name>
</gene>
<name>A0A1Y5RMB0_9RHOB</name>
<dbReference type="RefSeq" id="WP_085847517.1">
    <property type="nucleotide sequence ID" value="NZ_FNZV01000001.1"/>
</dbReference>
<evidence type="ECO:0000313" key="5">
    <source>
        <dbReference type="Proteomes" id="UP000193307"/>
    </source>
</evidence>
<dbReference type="AlphaFoldDB" id="A0A1Y5RMB0"/>
<dbReference type="Proteomes" id="UP000193307">
    <property type="component" value="Unassembled WGS sequence"/>
</dbReference>
<protein>
    <recommendedName>
        <fullName evidence="3">GEVED domain-containing protein</fullName>
    </recommendedName>
</protein>
<dbReference type="InterPro" id="IPR017868">
    <property type="entry name" value="Filamin/ABP280_repeat-like"/>
</dbReference>
<organism evidence="4 5">
    <name type="scientific">Pacificibacter marinus</name>
    <dbReference type="NCBI Taxonomy" id="658057"/>
    <lineage>
        <taxon>Bacteria</taxon>
        <taxon>Pseudomonadati</taxon>
        <taxon>Pseudomonadota</taxon>
        <taxon>Alphaproteobacteria</taxon>
        <taxon>Rhodobacterales</taxon>
        <taxon>Roseobacteraceae</taxon>
        <taxon>Pacificibacter</taxon>
    </lineage>
</organism>
<feature type="chain" id="PRO_5011011151" description="GEVED domain-containing protein" evidence="2">
    <location>
        <begin position="44"/>
        <end position="1013"/>
    </location>
</feature>
<dbReference type="PROSITE" id="PS50194">
    <property type="entry name" value="FILAMIN_REPEAT"/>
    <property type="match status" value="1"/>
</dbReference>
<keyword evidence="2" id="KW-0732">Signal</keyword>
<evidence type="ECO:0000256" key="1">
    <source>
        <dbReference type="SAM" id="MobiDB-lite"/>
    </source>
</evidence>
<evidence type="ECO:0000259" key="3">
    <source>
        <dbReference type="Pfam" id="PF20009"/>
    </source>
</evidence>